<dbReference type="SMART" id="SM00342">
    <property type="entry name" value="HTH_ARAC"/>
    <property type="match status" value="1"/>
</dbReference>
<proteinExistence type="predicted"/>
<dbReference type="PRINTS" id="PR00032">
    <property type="entry name" value="HTHARAC"/>
</dbReference>
<comment type="caution">
    <text evidence="5">The sequence shown here is derived from an EMBL/GenBank/DDBJ whole genome shotgun (WGS) entry which is preliminary data.</text>
</comment>
<dbReference type="Pfam" id="PF12833">
    <property type="entry name" value="HTH_18"/>
    <property type="match status" value="1"/>
</dbReference>
<dbReference type="InterPro" id="IPR035418">
    <property type="entry name" value="AraC-bd_2"/>
</dbReference>
<reference evidence="6" key="1">
    <citation type="journal article" date="2019" name="Int. J. Syst. Evol. Microbiol.">
        <title>The Global Catalogue of Microorganisms (GCM) 10K type strain sequencing project: providing services to taxonomists for standard genome sequencing and annotation.</title>
        <authorList>
            <consortium name="The Broad Institute Genomics Platform"/>
            <consortium name="The Broad Institute Genome Sequencing Center for Infectious Disease"/>
            <person name="Wu L."/>
            <person name="Ma J."/>
        </authorList>
    </citation>
    <scope>NUCLEOTIDE SEQUENCE [LARGE SCALE GENOMIC DNA]</scope>
    <source>
        <strain evidence="6">CCUG 56401</strain>
    </source>
</reference>
<keyword evidence="3" id="KW-0804">Transcription</keyword>
<feature type="domain" description="HTH araC/xylS-type" evidence="4">
    <location>
        <begin position="206"/>
        <end position="307"/>
    </location>
</feature>
<dbReference type="InterPro" id="IPR009057">
    <property type="entry name" value="Homeodomain-like_sf"/>
</dbReference>
<dbReference type="PANTHER" id="PTHR46796">
    <property type="entry name" value="HTH-TYPE TRANSCRIPTIONAL ACTIVATOR RHAS-RELATED"/>
    <property type="match status" value="1"/>
</dbReference>
<dbReference type="SUPFAM" id="SSF46689">
    <property type="entry name" value="Homeodomain-like"/>
    <property type="match status" value="1"/>
</dbReference>
<evidence type="ECO:0000256" key="3">
    <source>
        <dbReference type="ARBA" id="ARBA00023163"/>
    </source>
</evidence>
<dbReference type="InterPro" id="IPR037923">
    <property type="entry name" value="HTH-like"/>
</dbReference>
<gene>
    <name evidence="5" type="ORF">ACFQ16_25425</name>
</gene>
<name>A0ABW3FX50_9PSEU</name>
<dbReference type="RefSeq" id="WP_263252023.1">
    <property type="nucleotide sequence ID" value="NZ_CP102826.1"/>
</dbReference>
<dbReference type="Pfam" id="PF14525">
    <property type="entry name" value="AraC_binding_2"/>
    <property type="match status" value="1"/>
</dbReference>
<evidence type="ECO:0000256" key="1">
    <source>
        <dbReference type="ARBA" id="ARBA00023015"/>
    </source>
</evidence>
<dbReference type="Proteomes" id="UP001597018">
    <property type="component" value="Unassembled WGS sequence"/>
</dbReference>
<accession>A0ABW3FX50</accession>
<protein>
    <submittedName>
        <fullName evidence="5">Helix-turn-helix domain-containing protein</fullName>
    </submittedName>
</protein>
<organism evidence="5 6">
    <name type="scientific">Saccharopolyspora rosea</name>
    <dbReference type="NCBI Taxonomy" id="524884"/>
    <lineage>
        <taxon>Bacteria</taxon>
        <taxon>Bacillati</taxon>
        <taxon>Actinomycetota</taxon>
        <taxon>Actinomycetes</taxon>
        <taxon>Pseudonocardiales</taxon>
        <taxon>Pseudonocardiaceae</taxon>
        <taxon>Saccharopolyspora</taxon>
    </lineage>
</organism>
<dbReference type="EMBL" id="JBHTIW010000028">
    <property type="protein sequence ID" value="MFD0923101.1"/>
    <property type="molecule type" value="Genomic_DNA"/>
</dbReference>
<dbReference type="SUPFAM" id="SSF51215">
    <property type="entry name" value="Regulatory protein AraC"/>
    <property type="match status" value="1"/>
</dbReference>
<dbReference type="InterPro" id="IPR018060">
    <property type="entry name" value="HTH_AraC"/>
</dbReference>
<dbReference type="Gene3D" id="1.10.10.60">
    <property type="entry name" value="Homeodomain-like"/>
    <property type="match status" value="1"/>
</dbReference>
<dbReference type="InterPro" id="IPR050204">
    <property type="entry name" value="AraC_XylS_family_regulators"/>
</dbReference>
<dbReference type="PROSITE" id="PS01124">
    <property type="entry name" value="HTH_ARAC_FAMILY_2"/>
    <property type="match status" value="1"/>
</dbReference>
<dbReference type="PANTHER" id="PTHR46796:SF6">
    <property type="entry name" value="ARAC SUBFAMILY"/>
    <property type="match status" value="1"/>
</dbReference>
<evidence type="ECO:0000313" key="5">
    <source>
        <dbReference type="EMBL" id="MFD0923101.1"/>
    </source>
</evidence>
<evidence type="ECO:0000259" key="4">
    <source>
        <dbReference type="PROSITE" id="PS01124"/>
    </source>
</evidence>
<keyword evidence="6" id="KW-1185">Reference proteome</keyword>
<keyword evidence="2" id="KW-0238">DNA-binding</keyword>
<dbReference type="InterPro" id="IPR020449">
    <property type="entry name" value="Tscrpt_reg_AraC-type_HTH"/>
</dbReference>
<evidence type="ECO:0000256" key="2">
    <source>
        <dbReference type="ARBA" id="ARBA00023125"/>
    </source>
</evidence>
<keyword evidence="1" id="KW-0805">Transcription regulation</keyword>
<evidence type="ECO:0000313" key="6">
    <source>
        <dbReference type="Proteomes" id="UP001597018"/>
    </source>
</evidence>
<sequence length="310" mass="34398">MPGTGAAPRAGHSFDSWEQAVSGTFVPLQASSPQRERFRGSIRAREVGAVHLAEVSASPHRVRRTSKLIRGTDSGQLKLSLQLRGHGLVCQDGRETLLGPGDFALYDTSHPYVLSFDEDFRVVVLMFPREFLRLRADDLAELRARRFCGREGTGLLVRSLLQDLCERDEAGTRSGVLIADALLDVLAAAVVETTGQYAARHRDLLGELRSFIERHLDDPELGPETIAARNHISVRYLHKLFSADGTPVSGWIRLRRLERCRRDLADPELAELPVSAIAGRWGLPNAAHFSRLFKAAFGVSPREYRTSRLG</sequence>